<feature type="chain" id="PRO_5045719780" evidence="2">
    <location>
        <begin position="33"/>
        <end position="174"/>
    </location>
</feature>
<keyword evidence="4" id="KW-1185">Reference proteome</keyword>
<dbReference type="GO" id="GO:0005524">
    <property type="term" value="F:ATP binding"/>
    <property type="evidence" value="ECO:0007669"/>
    <property type="project" value="UniProtKB-KW"/>
</dbReference>
<reference evidence="3" key="1">
    <citation type="submission" date="2022-03" db="EMBL/GenBank/DDBJ databases">
        <authorList>
            <person name="Santos J.D.N."/>
            <person name="Kallscheuer N."/>
            <person name="Jogler C."/>
            <person name="Lage O.M."/>
        </authorList>
    </citation>
    <scope>NUCLEOTIDE SEQUENCE</scope>
    <source>
        <strain evidence="3">M600PL45_2</strain>
    </source>
</reference>
<keyword evidence="3" id="KW-0067">ATP-binding</keyword>
<protein>
    <submittedName>
        <fullName evidence="3">ATP-binding protein</fullName>
    </submittedName>
</protein>
<feature type="signal peptide" evidence="2">
    <location>
        <begin position="1"/>
        <end position="32"/>
    </location>
</feature>
<dbReference type="Proteomes" id="UP001166784">
    <property type="component" value="Unassembled WGS sequence"/>
</dbReference>
<reference evidence="3" key="2">
    <citation type="journal article" date="2023" name="Int. J. Syst. Evol. Microbiol.">
        <title>Streptomyces marispadix sp. nov., isolated from marine beach sediment of the Northern Coast of Portugal.</title>
        <authorList>
            <person name="dos Santos J.D.N."/>
            <person name="Vitorino I.R."/>
            <person name="Kallscheuer N."/>
            <person name="Srivastava A."/>
            <person name="Krautwurst S."/>
            <person name="Marz M."/>
            <person name="Jogler C."/>
            <person name="Lobo Da Cunha A."/>
            <person name="Catita J."/>
            <person name="Goncalves H."/>
            <person name="Gonzalez I."/>
            <person name="Reyes F."/>
            <person name="Lage O.M."/>
        </authorList>
    </citation>
    <scope>NUCLEOTIDE SEQUENCE</scope>
    <source>
        <strain evidence="3">M600PL45_2</strain>
    </source>
</reference>
<proteinExistence type="predicted"/>
<organism evidence="3 4">
    <name type="scientific">Streptomyces marispadix</name>
    <dbReference type="NCBI Taxonomy" id="2922868"/>
    <lineage>
        <taxon>Bacteria</taxon>
        <taxon>Bacillati</taxon>
        <taxon>Actinomycetota</taxon>
        <taxon>Actinomycetes</taxon>
        <taxon>Kitasatosporales</taxon>
        <taxon>Streptomycetaceae</taxon>
        <taxon>Streptomyces</taxon>
    </lineage>
</organism>
<feature type="region of interest" description="Disordered" evidence="1">
    <location>
        <begin position="109"/>
        <end position="174"/>
    </location>
</feature>
<name>A0ABS9T1I8_9ACTN</name>
<keyword evidence="3" id="KW-0547">Nucleotide-binding</keyword>
<feature type="region of interest" description="Disordered" evidence="1">
    <location>
        <begin position="59"/>
        <end position="96"/>
    </location>
</feature>
<keyword evidence="2" id="KW-0732">Signal</keyword>
<dbReference type="EMBL" id="JAKWJU010000002">
    <property type="protein sequence ID" value="MCH6162387.1"/>
    <property type="molecule type" value="Genomic_DNA"/>
</dbReference>
<evidence type="ECO:0000256" key="2">
    <source>
        <dbReference type="SAM" id="SignalP"/>
    </source>
</evidence>
<evidence type="ECO:0000313" key="3">
    <source>
        <dbReference type="EMBL" id="MCH6162387.1"/>
    </source>
</evidence>
<accession>A0ABS9T1I8</accession>
<sequence>MSLPLTRRIAKTVLLTAAGAASVVGTAGAASAAELPTTADVGGLSNLDTGVGDKVSHAASEGAQALTPMSSTSPLDQTDGVPEVGASAKTNNGPAASEAEKLIAGAAQHGLPKSPDVGKQVPDVRTKGLPTDETMKGDPARALPLEGATRAVTGGQTPVQGLIGGNGQSPISLG</sequence>
<evidence type="ECO:0000256" key="1">
    <source>
        <dbReference type="SAM" id="MobiDB-lite"/>
    </source>
</evidence>
<gene>
    <name evidence="3" type="ORF">MMA15_18940</name>
</gene>
<feature type="compositionally biased region" description="Polar residues" evidence="1">
    <location>
        <begin position="67"/>
        <end position="76"/>
    </location>
</feature>
<evidence type="ECO:0000313" key="4">
    <source>
        <dbReference type="Proteomes" id="UP001166784"/>
    </source>
</evidence>
<comment type="caution">
    <text evidence="3">The sequence shown here is derived from an EMBL/GenBank/DDBJ whole genome shotgun (WGS) entry which is preliminary data.</text>
</comment>
<dbReference type="RefSeq" id="WP_241061326.1">
    <property type="nucleotide sequence ID" value="NZ_JAKWJU010000002.1"/>
</dbReference>